<dbReference type="AlphaFoldDB" id="A0A432ZR29"/>
<evidence type="ECO:0000256" key="2">
    <source>
        <dbReference type="ARBA" id="ARBA00012254"/>
    </source>
</evidence>
<dbReference type="PANTHER" id="PTHR43369:SF2">
    <property type="entry name" value="PHOSPHORIBOSYLGLYCINAMIDE FORMYLTRANSFERASE"/>
    <property type="match status" value="1"/>
</dbReference>
<proteinExistence type="predicted"/>
<dbReference type="InterPro" id="IPR002376">
    <property type="entry name" value="Formyl_transf_N"/>
</dbReference>
<comment type="pathway">
    <text evidence="1">Purine metabolism; IMP biosynthesis via de novo pathway; N(2)-formyl-N(1)-(5-phospho-D-ribosyl)glycinamide from N(1)-(5-phospho-D-ribosyl)glycinamide (10-formyl THF route): step 1/1.</text>
</comment>
<dbReference type="PANTHER" id="PTHR43369">
    <property type="entry name" value="PHOSPHORIBOSYLGLYCINAMIDE FORMYLTRANSFERASE"/>
    <property type="match status" value="1"/>
</dbReference>
<organism evidence="6 7">
    <name type="scientific">Idiomarina tyrosinivorans</name>
    <dbReference type="NCBI Taxonomy" id="1445662"/>
    <lineage>
        <taxon>Bacteria</taxon>
        <taxon>Pseudomonadati</taxon>
        <taxon>Pseudomonadota</taxon>
        <taxon>Gammaproteobacteria</taxon>
        <taxon>Alteromonadales</taxon>
        <taxon>Idiomarinaceae</taxon>
        <taxon>Idiomarina</taxon>
    </lineage>
</organism>
<evidence type="ECO:0000256" key="3">
    <source>
        <dbReference type="ARBA" id="ARBA00022679"/>
    </source>
</evidence>
<dbReference type="Proteomes" id="UP000287996">
    <property type="component" value="Unassembled WGS sequence"/>
</dbReference>
<keyword evidence="7" id="KW-1185">Reference proteome</keyword>
<comment type="caution">
    <text evidence="6">The sequence shown here is derived from an EMBL/GenBank/DDBJ whole genome shotgun (WGS) entry which is preliminary data.</text>
</comment>
<name>A0A432ZR29_9GAMM</name>
<dbReference type="Pfam" id="PF00551">
    <property type="entry name" value="Formyl_trans_N"/>
    <property type="match status" value="1"/>
</dbReference>
<dbReference type="SUPFAM" id="SSF53328">
    <property type="entry name" value="Formyltransferase"/>
    <property type="match status" value="1"/>
</dbReference>
<dbReference type="RefSeq" id="WP_126841785.1">
    <property type="nucleotide sequence ID" value="NZ_PIQH01000005.1"/>
</dbReference>
<dbReference type="OrthoDB" id="467573at2"/>
<evidence type="ECO:0000313" key="6">
    <source>
        <dbReference type="EMBL" id="RUO80286.1"/>
    </source>
</evidence>
<reference evidence="6 7" key="1">
    <citation type="journal article" date="2011" name="Front. Microbiol.">
        <title>Genomic signatures of strain selection and enhancement in Bacillus atrophaeus var. globigii, a historical biowarfare simulant.</title>
        <authorList>
            <person name="Gibbons H.S."/>
            <person name="Broomall S.M."/>
            <person name="McNew L.A."/>
            <person name="Daligault H."/>
            <person name="Chapman C."/>
            <person name="Bruce D."/>
            <person name="Karavis M."/>
            <person name="Krepps M."/>
            <person name="McGregor P.A."/>
            <person name="Hong C."/>
            <person name="Park K.H."/>
            <person name="Akmal A."/>
            <person name="Feldman A."/>
            <person name="Lin J.S."/>
            <person name="Chang W.E."/>
            <person name="Higgs B.W."/>
            <person name="Demirev P."/>
            <person name="Lindquist J."/>
            <person name="Liem A."/>
            <person name="Fochler E."/>
            <person name="Read T.D."/>
            <person name="Tapia R."/>
            <person name="Johnson S."/>
            <person name="Bishop-Lilly K.A."/>
            <person name="Detter C."/>
            <person name="Han C."/>
            <person name="Sozhamannan S."/>
            <person name="Rosenzweig C.N."/>
            <person name="Skowronski E.W."/>
        </authorList>
    </citation>
    <scope>NUCLEOTIDE SEQUENCE [LARGE SCALE GENOMIC DNA]</scope>
    <source>
        <strain evidence="6 7">CC-PW-9</strain>
    </source>
</reference>
<evidence type="ECO:0000259" key="5">
    <source>
        <dbReference type="Pfam" id="PF00551"/>
    </source>
</evidence>
<gene>
    <name evidence="6" type="ORF">CWI84_06555</name>
</gene>
<accession>A0A432ZR29</accession>
<evidence type="ECO:0000313" key="7">
    <source>
        <dbReference type="Proteomes" id="UP000287996"/>
    </source>
</evidence>
<dbReference type="Gene3D" id="3.40.50.170">
    <property type="entry name" value="Formyl transferase, N-terminal domain"/>
    <property type="match status" value="1"/>
</dbReference>
<dbReference type="GO" id="GO:0005737">
    <property type="term" value="C:cytoplasm"/>
    <property type="evidence" value="ECO:0007669"/>
    <property type="project" value="TreeGrafter"/>
</dbReference>
<evidence type="ECO:0000256" key="1">
    <source>
        <dbReference type="ARBA" id="ARBA00005054"/>
    </source>
</evidence>
<dbReference type="EMBL" id="PIQH01000005">
    <property type="protein sequence ID" value="RUO80286.1"/>
    <property type="molecule type" value="Genomic_DNA"/>
</dbReference>
<feature type="domain" description="Formyl transferase N-terminal" evidence="5">
    <location>
        <begin position="74"/>
        <end position="192"/>
    </location>
</feature>
<dbReference type="GO" id="GO:0006189">
    <property type="term" value="P:'de novo' IMP biosynthetic process"/>
    <property type="evidence" value="ECO:0007669"/>
    <property type="project" value="TreeGrafter"/>
</dbReference>
<dbReference type="EC" id="2.1.2.2" evidence="2"/>
<dbReference type="GO" id="GO:0004644">
    <property type="term" value="F:phosphoribosylglycinamide formyltransferase activity"/>
    <property type="evidence" value="ECO:0007669"/>
    <property type="project" value="UniProtKB-EC"/>
</dbReference>
<dbReference type="InterPro" id="IPR036477">
    <property type="entry name" value="Formyl_transf_N_sf"/>
</dbReference>
<sequence>MNDICLITGDHPRHLYFAKSLAESGRIACWVIETREHFVPAPPANIDPHLRDLFDEHFAKRENTEMKFFGNTRISDVGIPYMQVTKESLNARQTAEFIAKHQSKLVISYGCHKLQPNFMAAVSATFWNTHGGLSPQYRGVATHFWPSYFLEPQMTGMTLHETTSQLDGGGILFQTAAPLVRGDTLHALAARNVEYYAMQLSEKLNALDVCNLPSPIKQKTYGKVFMAKDWRPEHLRLIYDVYGDSIVDLVLDSELRGREPELLSAFDE</sequence>
<protein>
    <recommendedName>
        <fullName evidence="2">phosphoribosylglycinamide formyltransferase 1</fullName>
        <ecNumber evidence="2">2.1.2.2</ecNumber>
    </recommendedName>
</protein>
<keyword evidence="3 6" id="KW-0808">Transferase</keyword>
<keyword evidence="4" id="KW-0658">Purine biosynthesis</keyword>
<evidence type="ECO:0000256" key="4">
    <source>
        <dbReference type="ARBA" id="ARBA00022755"/>
    </source>
</evidence>
<dbReference type="CDD" id="cd08653">
    <property type="entry name" value="FMT_core_like_3"/>
    <property type="match status" value="1"/>
</dbReference>